<protein>
    <recommendedName>
        <fullName evidence="2 6">Autophagy-related protein 17</fullName>
    </recommendedName>
</protein>
<proteinExistence type="inferred from homology"/>
<comment type="similarity">
    <text evidence="1 6">Belongs to the ATG17 family.</text>
</comment>
<name>A0A8J2XAI2_ZYGB2</name>
<evidence type="ECO:0000256" key="2">
    <source>
        <dbReference type="ARBA" id="ARBA00013806"/>
    </source>
</evidence>
<dbReference type="GO" id="GO:0030295">
    <property type="term" value="F:protein kinase activator activity"/>
    <property type="evidence" value="ECO:0007669"/>
    <property type="project" value="TreeGrafter"/>
</dbReference>
<dbReference type="PANTHER" id="PTHR28005">
    <property type="entry name" value="AUTOPHAGY-RELATED PROTEIN 17"/>
    <property type="match status" value="1"/>
</dbReference>
<dbReference type="Proteomes" id="UP000019375">
    <property type="component" value="Unassembled WGS sequence"/>
</dbReference>
<comment type="function">
    <text evidence="6">Autophagy-specific protein that functions in response to autophagy-inducing signals as a scaffold to recruit other ATG proteins to organize preautophagosomal structure (PAS) formation. Modulates the timing and magnitude of the autophagy response, such as the size of the sequestering vesicles. Plays particularly a role in pexophagy and nucleophagy.</text>
</comment>
<feature type="domain" description="Autophagy protein ATG17-like" evidence="7">
    <location>
        <begin position="16"/>
        <end position="396"/>
    </location>
</feature>
<keyword evidence="5" id="KW-0472">Membrane</keyword>
<dbReference type="EMBL" id="HG316464">
    <property type="protein sequence ID" value="CDF91435.1"/>
    <property type="molecule type" value="Genomic_DNA"/>
</dbReference>
<evidence type="ECO:0000259" key="7">
    <source>
        <dbReference type="Pfam" id="PF04108"/>
    </source>
</evidence>
<evidence type="ECO:0000256" key="4">
    <source>
        <dbReference type="ARBA" id="ARBA00023006"/>
    </source>
</evidence>
<dbReference type="PANTHER" id="PTHR28005:SF1">
    <property type="entry name" value="AUTOPHAGY-RELATED PROTEIN 17"/>
    <property type="match status" value="1"/>
</dbReference>
<accession>A0A8J2XAI2</accession>
<dbReference type="GO" id="GO:0000045">
    <property type="term" value="P:autophagosome assembly"/>
    <property type="evidence" value="ECO:0007669"/>
    <property type="project" value="TreeGrafter"/>
</dbReference>
<evidence type="ECO:0000256" key="1">
    <source>
        <dbReference type="ARBA" id="ARBA00006259"/>
    </source>
</evidence>
<dbReference type="GO" id="GO:0034727">
    <property type="term" value="P:piecemeal microautophagy of the nucleus"/>
    <property type="evidence" value="ECO:0007669"/>
    <property type="project" value="TreeGrafter"/>
</dbReference>
<dbReference type="AlphaFoldDB" id="A0A8J2XAI2"/>
<organism evidence="8 9">
    <name type="scientific">Zygosaccharomyces bailii (strain CLIB 213 / ATCC 58445 / CBS 680 / BCRC 21525 / NBRC 1098 / NCYC 1416 / NRRL Y-2227)</name>
    <dbReference type="NCBI Taxonomy" id="1333698"/>
    <lineage>
        <taxon>Eukaryota</taxon>
        <taxon>Fungi</taxon>
        <taxon>Dikarya</taxon>
        <taxon>Ascomycota</taxon>
        <taxon>Saccharomycotina</taxon>
        <taxon>Saccharomycetes</taxon>
        <taxon>Saccharomycetales</taxon>
        <taxon>Saccharomycetaceae</taxon>
        <taxon>Zygosaccharomyces</taxon>
    </lineage>
</organism>
<reference evidence="9" key="1">
    <citation type="journal article" date="2013" name="Genome Announc.">
        <title>Genome sequence of the food spoilage yeast Zygosaccharomyces bailii CLIB 213(T).</title>
        <authorList>
            <person name="Galeote V."/>
            <person name="Bigey F."/>
            <person name="Devillers H."/>
            <person name="Neuveglise C."/>
            <person name="Dequin S."/>
        </authorList>
    </citation>
    <scope>NUCLEOTIDE SEQUENCE [LARGE SCALE GENOMIC DNA]</scope>
    <source>
        <strain evidence="9">CLIB 213 / ATCC 58445 / CBS 680 / CCRC 21525 / NBRC 1098 / NCYC 1416 / NRRL Y-2227</strain>
    </source>
</reference>
<keyword evidence="3 6" id="KW-0963">Cytoplasm</keyword>
<comment type="subcellular location">
    <subcellularLocation>
        <location evidence="6">Cytoplasm</location>
    </subcellularLocation>
    <subcellularLocation>
        <location evidence="6">Preautophagosomal structure membrane</location>
        <topology evidence="6">Peripheral membrane protein</topology>
    </subcellularLocation>
</comment>
<keyword evidence="4 6" id="KW-0072">Autophagy</keyword>
<dbReference type="GO" id="GO:0034045">
    <property type="term" value="C:phagophore assembly site membrane"/>
    <property type="evidence" value="ECO:0007669"/>
    <property type="project" value="UniProtKB-SubCell"/>
</dbReference>
<gene>
    <name evidence="8" type="ORF">BN860_02784g</name>
</gene>
<keyword evidence="9" id="KW-1185">Reference proteome</keyword>
<evidence type="ECO:0000313" key="8">
    <source>
        <dbReference type="EMBL" id="CDF91435.1"/>
    </source>
</evidence>
<dbReference type="GO" id="GO:0000422">
    <property type="term" value="P:autophagy of mitochondrion"/>
    <property type="evidence" value="ECO:0007669"/>
    <property type="project" value="TreeGrafter"/>
</dbReference>
<dbReference type="GO" id="GO:1990316">
    <property type="term" value="C:Atg1/ULK1 kinase complex"/>
    <property type="evidence" value="ECO:0007669"/>
    <property type="project" value="TreeGrafter"/>
</dbReference>
<dbReference type="InterPro" id="IPR045326">
    <property type="entry name" value="ATG17-like_dom"/>
</dbReference>
<evidence type="ECO:0000256" key="5">
    <source>
        <dbReference type="ARBA" id="ARBA00023136"/>
    </source>
</evidence>
<dbReference type="GO" id="GO:0060090">
    <property type="term" value="F:molecular adaptor activity"/>
    <property type="evidence" value="ECO:0007669"/>
    <property type="project" value="TreeGrafter"/>
</dbReference>
<dbReference type="Pfam" id="PF04108">
    <property type="entry name" value="ATG17_like"/>
    <property type="match status" value="1"/>
</dbReference>
<evidence type="ECO:0000313" key="9">
    <source>
        <dbReference type="Proteomes" id="UP000019375"/>
    </source>
</evidence>
<dbReference type="OrthoDB" id="1937984at2759"/>
<sequence>MEEPDLEIFESNARKTLVEAQVLCQEASMRIGGAKAELSQWQQEVSKLRFVINCLKNQGGFLYECVLKVGIGENLIKTEWTQVVLVDLIKTMNYWQDQISARVSQLNNIDNILVSQKKEINGKKEQSKLGDFIPKENVHILDERLKEIPIIRQQIENITSQYTNMTKKVSEQLIFTKIKSIESAFDEAFGPTCEDTIELNTTYPETMNTLEHELVEYLKSLTDHFDKCKILQSKQVEGANYQELLEVVTKDNGELSSILTTLRETIKDVDELLLNFRSILERKVLEKGSMHNQIGKLINEFHKHQEYLMIFKDISDLISTFKETCLQEVQVTKELFDFYQNFKTSYYNLLKEVERRRSVAQEMSVIVSECQAKLHTLHVQDQKSRQSFLAENANYLPETIWPGKIDDLTPLYSLDFTIKDV</sequence>
<dbReference type="InterPro" id="IPR007240">
    <property type="entry name" value="Atg17"/>
</dbReference>
<evidence type="ECO:0000256" key="6">
    <source>
        <dbReference type="RuleBase" id="RU368080"/>
    </source>
</evidence>
<evidence type="ECO:0000256" key="3">
    <source>
        <dbReference type="ARBA" id="ARBA00022490"/>
    </source>
</evidence>